<accession>A0ABY7GZJ4</accession>
<dbReference type="RefSeq" id="WP_269034603.1">
    <property type="nucleotide sequence ID" value="NZ_CP114040.1"/>
</dbReference>
<dbReference type="InterPro" id="IPR036116">
    <property type="entry name" value="FN3_sf"/>
</dbReference>
<dbReference type="EMBL" id="CP114040">
    <property type="protein sequence ID" value="WAS92254.1"/>
    <property type="molecule type" value="Genomic_DNA"/>
</dbReference>
<name>A0ABY7GZJ4_9BACT</name>
<reference evidence="1" key="1">
    <citation type="submission" date="2022-11" db="EMBL/GenBank/DDBJ databases">
        <title>Minimal conservation of predation-associated metabolite biosynthetic gene clusters underscores biosynthetic potential of Myxococcota including descriptions for ten novel species: Archangium lansinium sp. nov., Myxococcus landrumus sp. nov., Nannocystis bai.</title>
        <authorList>
            <person name="Ahearne A."/>
            <person name="Stevens C."/>
            <person name="Dowd S."/>
        </authorList>
    </citation>
    <scope>NUCLEOTIDE SEQUENCE</scope>
    <source>
        <strain evidence="1">Fl3</strain>
    </source>
</reference>
<proteinExistence type="predicted"/>
<protein>
    <recommendedName>
        <fullName evidence="3">Myxococcus cysteine-rich repeat-containing protein</fullName>
    </recommendedName>
</protein>
<gene>
    <name evidence="1" type="ORF">O0S08_39245</name>
</gene>
<evidence type="ECO:0000313" key="2">
    <source>
        <dbReference type="Proteomes" id="UP001164459"/>
    </source>
</evidence>
<dbReference type="SUPFAM" id="SSF49265">
    <property type="entry name" value="Fibronectin type III"/>
    <property type="match status" value="1"/>
</dbReference>
<sequence>MSYYLTDENGEFVRPMVERDLRQSINRARCQCGQKIGVNIQAQASAVDPTKMLQALVGTQCATAEVSIDGQFRRCGELARALASTFTQGVTGAFHPAFLAVGVDPSSPERSVDAPETIVADICDADVTGEAGLWMCDPQENGMAGCQPGEFFITASQPALKFDFMPPLLDVTDLTAESGNGAVELHWEAGSGDVYGFRVLCEEADTGASPGLDFPTPELGEVPDGNHYFTAGNLCGDQPFSTVMTVPGDVSDPDTCGNGVVEAGEACDDGFDNDPEGLCDADCKLRVSPAMHALDWDYVCSDHIAFAGKSATIHGLENGKAYNFVLVSYDLFGNPRAHQVVTATPGEDLPDLDGDGDGDGGGEGCGCVAGESGGVGGLALSLGMLLGLARRRRR</sequence>
<dbReference type="Proteomes" id="UP001164459">
    <property type="component" value="Chromosome"/>
</dbReference>
<evidence type="ECO:0000313" key="1">
    <source>
        <dbReference type="EMBL" id="WAS92254.1"/>
    </source>
</evidence>
<organism evidence="1 2">
    <name type="scientific">Nannocystis punicea</name>
    <dbReference type="NCBI Taxonomy" id="2995304"/>
    <lineage>
        <taxon>Bacteria</taxon>
        <taxon>Pseudomonadati</taxon>
        <taxon>Myxococcota</taxon>
        <taxon>Polyangia</taxon>
        <taxon>Nannocystales</taxon>
        <taxon>Nannocystaceae</taxon>
        <taxon>Nannocystis</taxon>
    </lineage>
</organism>
<evidence type="ECO:0008006" key="3">
    <source>
        <dbReference type="Google" id="ProtNLM"/>
    </source>
</evidence>
<keyword evidence="2" id="KW-1185">Reference proteome</keyword>